<dbReference type="AlphaFoldDB" id="A0A210QCP8"/>
<comment type="similarity">
    <text evidence="2">Belongs to the cytochrome P450 family.</text>
</comment>
<comment type="caution">
    <text evidence="11">The sequence shown here is derived from an EMBL/GenBank/DDBJ whole genome shotgun (WGS) entry which is preliminary data.</text>
</comment>
<gene>
    <name evidence="11" type="ORF">KP79_PYT05231</name>
</gene>
<reference evidence="11 12" key="1">
    <citation type="journal article" date="2017" name="Nat. Ecol. Evol.">
        <title>Scallop genome provides insights into evolution of bilaterian karyotype and development.</title>
        <authorList>
            <person name="Wang S."/>
            <person name="Zhang J."/>
            <person name="Jiao W."/>
            <person name="Li J."/>
            <person name="Xun X."/>
            <person name="Sun Y."/>
            <person name="Guo X."/>
            <person name="Huan P."/>
            <person name="Dong B."/>
            <person name="Zhang L."/>
            <person name="Hu X."/>
            <person name="Sun X."/>
            <person name="Wang J."/>
            <person name="Zhao C."/>
            <person name="Wang Y."/>
            <person name="Wang D."/>
            <person name="Huang X."/>
            <person name="Wang R."/>
            <person name="Lv J."/>
            <person name="Li Y."/>
            <person name="Zhang Z."/>
            <person name="Liu B."/>
            <person name="Lu W."/>
            <person name="Hui Y."/>
            <person name="Liang J."/>
            <person name="Zhou Z."/>
            <person name="Hou R."/>
            <person name="Li X."/>
            <person name="Liu Y."/>
            <person name="Li H."/>
            <person name="Ning X."/>
            <person name="Lin Y."/>
            <person name="Zhao L."/>
            <person name="Xing Q."/>
            <person name="Dou J."/>
            <person name="Li Y."/>
            <person name="Mao J."/>
            <person name="Guo H."/>
            <person name="Dou H."/>
            <person name="Li T."/>
            <person name="Mu C."/>
            <person name="Jiang W."/>
            <person name="Fu Q."/>
            <person name="Fu X."/>
            <person name="Miao Y."/>
            <person name="Liu J."/>
            <person name="Yu Q."/>
            <person name="Li R."/>
            <person name="Liao H."/>
            <person name="Li X."/>
            <person name="Kong Y."/>
            <person name="Jiang Z."/>
            <person name="Chourrout D."/>
            <person name="Li R."/>
            <person name="Bao Z."/>
        </authorList>
    </citation>
    <scope>NUCLEOTIDE SEQUENCE [LARGE SCALE GENOMIC DNA]</scope>
    <source>
        <strain evidence="11 12">PY_sf001</strain>
    </source>
</reference>
<keyword evidence="6 10" id="KW-1133">Transmembrane helix</keyword>
<evidence type="ECO:0000256" key="5">
    <source>
        <dbReference type="ARBA" id="ARBA00022723"/>
    </source>
</evidence>
<dbReference type="GO" id="GO:0016705">
    <property type="term" value="F:oxidoreductase activity, acting on paired donors, with incorporation or reduction of molecular oxygen"/>
    <property type="evidence" value="ECO:0007669"/>
    <property type="project" value="InterPro"/>
</dbReference>
<proteinExistence type="inferred from homology"/>
<accession>A0A210QCP8</accession>
<dbReference type="InterPro" id="IPR001128">
    <property type="entry name" value="Cyt_P450"/>
</dbReference>
<evidence type="ECO:0000256" key="7">
    <source>
        <dbReference type="ARBA" id="ARBA00023002"/>
    </source>
</evidence>
<protein>
    <submittedName>
        <fullName evidence="11">Secologanin synthase</fullName>
    </submittedName>
</protein>
<dbReference type="GO" id="GO:0016020">
    <property type="term" value="C:membrane"/>
    <property type="evidence" value="ECO:0007669"/>
    <property type="project" value="UniProtKB-SubCell"/>
</dbReference>
<evidence type="ECO:0000256" key="4">
    <source>
        <dbReference type="ARBA" id="ARBA00022692"/>
    </source>
</evidence>
<dbReference type="InterPro" id="IPR050665">
    <property type="entry name" value="Cytochrome_P450_Monooxygen"/>
</dbReference>
<comment type="subcellular location">
    <subcellularLocation>
        <location evidence="1">Membrane</location>
    </subcellularLocation>
</comment>
<keyword evidence="5" id="KW-0479">Metal-binding</keyword>
<keyword evidence="3" id="KW-0349">Heme</keyword>
<dbReference type="Gene3D" id="1.10.630.10">
    <property type="entry name" value="Cytochrome P450"/>
    <property type="match status" value="1"/>
</dbReference>
<evidence type="ECO:0000256" key="9">
    <source>
        <dbReference type="ARBA" id="ARBA00023136"/>
    </source>
</evidence>
<dbReference type="EMBL" id="NEDP02004182">
    <property type="protein sequence ID" value="OWF46485.1"/>
    <property type="molecule type" value="Genomic_DNA"/>
</dbReference>
<feature type="transmembrane region" description="Helical" evidence="10">
    <location>
        <begin position="6"/>
        <end position="28"/>
    </location>
</feature>
<dbReference type="GO" id="GO:0020037">
    <property type="term" value="F:heme binding"/>
    <property type="evidence" value="ECO:0007669"/>
    <property type="project" value="InterPro"/>
</dbReference>
<dbReference type="Proteomes" id="UP000242188">
    <property type="component" value="Unassembled WGS sequence"/>
</dbReference>
<keyword evidence="12" id="KW-1185">Reference proteome</keyword>
<dbReference type="InterPro" id="IPR036396">
    <property type="entry name" value="Cyt_P450_sf"/>
</dbReference>
<evidence type="ECO:0000256" key="3">
    <source>
        <dbReference type="ARBA" id="ARBA00022617"/>
    </source>
</evidence>
<keyword evidence="4 10" id="KW-0812">Transmembrane</keyword>
<evidence type="ECO:0000256" key="1">
    <source>
        <dbReference type="ARBA" id="ARBA00004370"/>
    </source>
</evidence>
<evidence type="ECO:0000256" key="8">
    <source>
        <dbReference type="ARBA" id="ARBA00023004"/>
    </source>
</evidence>
<sequence>MARYAVSWWDVVLYVGLAVFSWYMYRILVKPLLSPLRKIPGTPYVPFFGNMLEARRYEAMTNCIRWMTKLDSKIIRFYFFGGEERVLVADPDIFQHVLITNSKNYDRVGDLSRGPLGKLLPNPLFVLSGEHHHIVRKICNPGFSIRLIHGMVPTFQERAEALIHLWTQGLQTQDNKMFGDVNAQTDLAKLTSDVICKCGFGYDMHTIENPDSPLVQPLQRLNANSPTSFLDLLPFSRWYPTKRNRQVWEDSKLIFQLADKILHQKKQTLGTKDCGQDLLTSLLVARDQEGGAMSDKDLFGEVIGFFFAGFEYLYPCSTDLVRKSLLYRRETTPCKKNSLAELFCAKLTIFAFFGHLKASLILNVFLCHLKARVNMCVLLCHLKA</sequence>
<keyword evidence="7" id="KW-0560">Oxidoreductase</keyword>
<dbReference type="GO" id="GO:0005506">
    <property type="term" value="F:iron ion binding"/>
    <property type="evidence" value="ECO:0007669"/>
    <property type="project" value="InterPro"/>
</dbReference>
<dbReference type="OrthoDB" id="1470350at2759"/>
<dbReference type="PANTHER" id="PTHR24282">
    <property type="entry name" value="CYTOCHROME P450 FAMILY MEMBER"/>
    <property type="match status" value="1"/>
</dbReference>
<evidence type="ECO:0000256" key="10">
    <source>
        <dbReference type="SAM" id="Phobius"/>
    </source>
</evidence>
<dbReference type="GO" id="GO:0004497">
    <property type="term" value="F:monooxygenase activity"/>
    <property type="evidence" value="ECO:0007669"/>
    <property type="project" value="InterPro"/>
</dbReference>
<evidence type="ECO:0000256" key="6">
    <source>
        <dbReference type="ARBA" id="ARBA00022989"/>
    </source>
</evidence>
<organism evidence="11 12">
    <name type="scientific">Mizuhopecten yessoensis</name>
    <name type="common">Japanese scallop</name>
    <name type="synonym">Patinopecten yessoensis</name>
    <dbReference type="NCBI Taxonomy" id="6573"/>
    <lineage>
        <taxon>Eukaryota</taxon>
        <taxon>Metazoa</taxon>
        <taxon>Spiralia</taxon>
        <taxon>Lophotrochozoa</taxon>
        <taxon>Mollusca</taxon>
        <taxon>Bivalvia</taxon>
        <taxon>Autobranchia</taxon>
        <taxon>Pteriomorphia</taxon>
        <taxon>Pectinida</taxon>
        <taxon>Pectinoidea</taxon>
        <taxon>Pectinidae</taxon>
        <taxon>Mizuhopecten</taxon>
    </lineage>
</organism>
<evidence type="ECO:0000313" key="12">
    <source>
        <dbReference type="Proteomes" id="UP000242188"/>
    </source>
</evidence>
<dbReference type="SUPFAM" id="SSF48264">
    <property type="entry name" value="Cytochrome P450"/>
    <property type="match status" value="1"/>
</dbReference>
<name>A0A210QCP8_MIZYE</name>
<evidence type="ECO:0000256" key="2">
    <source>
        <dbReference type="ARBA" id="ARBA00010617"/>
    </source>
</evidence>
<evidence type="ECO:0000313" key="11">
    <source>
        <dbReference type="EMBL" id="OWF46485.1"/>
    </source>
</evidence>
<dbReference type="Pfam" id="PF00067">
    <property type="entry name" value="p450"/>
    <property type="match status" value="1"/>
</dbReference>
<keyword evidence="8" id="KW-0408">Iron</keyword>
<dbReference type="PANTHER" id="PTHR24282:SF211">
    <property type="entry name" value="CYTOCHROME P450-RELATED"/>
    <property type="match status" value="1"/>
</dbReference>
<dbReference type="STRING" id="6573.A0A210QCP8"/>
<keyword evidence="9 10" id="KW-0472">Membrane</keyword>